<comment type="caution">
    <text evidence="3">The sequence shown here is derived from an EMBL/GenBank/DDBJ whole genome shotgun (WGS) entry which is preliminary data.</text>
</comment>
<evidence type="ECO:0000313" key="3">
    <source>
        <dbReference type="EMBL" id="PSR76091.1"/>
    </source>
</evidence>
<evidence type="ECO:0000256" key="1">
    <source>
        <dbReference type="SAM" id="MobiDB-lite"/>
    </source>
</evidence>
<evidence type="ECO:0000256" key="2">
    <source>
        <dbReference type="SAM" id="Phobius"/>
    </source>
</evidence>
<keyword evidence="2" id="KW-0812">Transmembrane</keyword>
<reference evidence="3 4" key="1">
    <citation type="submission" date="2018-02" db="EMBL/GenBank/DDBJ databases">
        <title>Genome sequence of the basidiomycete white-rot fungus Phlebia centrifuga.</title>
        <authorList>
            <person name="Granchi Z."/>
            <person name="Peng M."/>
            <person name="de Vries R.P."/>
            <person name="Hilden K."/>
            <person name="Makela M.R."/>
            <person name="Grigoriev I."/>
            <person name="Riley R."/>
        </authorList>
    </citation>
    <scope>NUCLEOTIDE SEQUENCE [LARGE SCALE GENOMIC DNA]</scope>
    <source>
        <strain evidence="3 4">FBCC195</strain>
    </source>
</reference>
<dbReference type="Proteomes" id="UP000186601">
    <property type="component" value="Unassembled WGS sequence"/>
</dbReference>
<keyword evidence="4" id="KW-1185">Reference proteome</keyword>
<sequence>MIQLLRIWHNNYNLRYVSTTHVQFVFSAGTVFVLSAIQAISGPRLGRVTLATSLSQTEKCIEFLSIIGGSWETAVCAKEILLNFFDETLKPRLLLRGGEASLMQFDMPSTAASQVAGAERMGDPRARTSSSATAASVTSVSKEERQDESPSFSLSTLAIPVPLSPTLPTPCSPINDLRYFPSNPPAPNLGWPMMHSVESSPVGSIGNVGAGVGVSPKSSLQYHMTLPSPTIDHYISHSSSHSHSNSQGGGDMDLDVGYVLGMDMNIISDIPAVNHGRATNRQVHAHSQGTAADMMSFGVPELGVGYQFDPHTHSHIALDFSEEELAIMDQIVRQQQHQHQHQHHHPHQHQQHGGTGLDMMYPTGVSLA</sequence>
<gene>
    <name evidence="3" type="ORF">PHLCEN_2v8679</name>
</gene>
<accession>A0A2R6NSY2</accession>
<name>A0A2R6NSY2_9APHY</name>
<dbReference type="STRING" id="98765.A0A2R6NSY2"/>
<dbReference type="AlphaFoldDB" id="A0A2R6NSY2"/>
<evidence type="ECO:0000313" key="4">
    <source>
        <dbReference type="Proteomes" id="UP000186601"/>
    </source>
</evidence>
<keyword evidence="2" id="KW-0472">Membrane</keyword>
<feature type="transmembrane region" description="Helical" evidence="2">
    <location>
        <begin position="20"/>
        <end position="40"/>
    </location>
</feature>
<dbReference type="EMBL" id="MLYV02000862">
    <property type="protein sequence ID" value="PSR76091.1"/>
    <property type="molecule type" value="Genomic_DNA"/>
</dbReference>
<protein>
    <submittedName>
        <fullName evidence="3">Uncharacterized protein</fullName>
    </submittedName>
</protein>
<organism evidence="3 4">
    <name type="scientific">Hermanssonia centrifuga</name>
    <dbReference type="NCBI Taxonomy" id="98765"/>
    <lineage>
        <taxon>Eukaryota</taxon>
        <taxon>Fungi</taxon>
        <taxon>Dikarya</taxon>
        <taxon>Basidiomycota</taxon>
        <taxon>Agaricomycotina</taxon>
        <taxon>Agaricomycetes</taxon>
        <taxon>Polyporales</taxon>
        <taxon>Meruliaceae</taxon>
        <taxon>Hermanssonia</taxon>
    </lineage>
</organism>
<feature type="region of interest" description="Disordered" evidence="1">
    <location>
        <begin position="113"/>
        <end position="153"/>
    </location>
</feature>
<keyword evidence="2" id="KW-1133">Transmembrane helix</keyword>
<feature type="compositionally biased region" description="Basic residues" evidence="1">
    <location>
        <begin position="336"/>
        <end position="350"/>
    </location>
</feature>
<proteinExistence type="predicted"/>
<dbReference type="OrthoDB" id="2154091at2759"/>
<feature type="compositionally biased region" description="Low complexity" evidence="1">
    <location>
        <begin position="128"/>
        <end position="140"/>
    </location>
</feature>
<feature type="region of interest" description="Disordered" evidence="1">
    <location>
        <begin position="334"/>
        <end position="358"/>
    </location>
</feature>